<keyword evidence="13" id="KW-1185">Reference proteome</keyword>
<dbReference type="PANTHER" id="PTHR35457:SF1">
    <property type="entry name" value="HEME A SYNTHASE"/>
    <property type="match status" value="1"/>
</dbReference>
<evidence type="ECO:0000256" key="10">
    <source>
        <dbReference type="ARBA" id="ARBA00023157"/>
    </source>
</evidence>
<keyword evidence="8 11" id="KW-0350">Heme biosynthesis</keyword>
<evidence type="ECO:0000256" key="5">
    <source>
        <dbReference type="ARBA" id="ARBA00022989"/>
    </source>
</evidence>
<feature type="transmembrane region" description="Helical" evidence="11">
    <location>
        <begin position="242"/>
        <end position="264"/>
    </location>
</feature>
<dbReference type="InterPro" id="IPR050450">
    <property type="entry name" value="COX15/CtaA_HemeA_synthase"/>
</dbReference>
<keyword evidence="7 11" id="KW-0408">Iron</keyword>
<protein>
    <recommendedName>
        <fullName evidence="11">Heme A synthase</fullName>
        <shortName evidence="11">HAS</shortName>
        <ecNumber evidence="11">1.17.99.9</ecNumber>
    </recommendedName>
    <alternativeName>
        <fullName evidence="11">Cytochrome aa3-controlling protein</fullName>
    </alternativeName>
</protein>
<evidence type="ECO:0000256" key="9">
    <source>
        <dbReference type="ARBA" id="ARBA00023136"/>
    </source>
</evidence>
<evidence type="ECO:0000256" key="11">
    <source>
        <dbReference type="HAMAP-Rule" id="MF_01664"/>
    </source>
</evidence>
<comment type="pathway">
    <text evidence="11">Porphyrin-containing compound metabolism; heme A biosynthesis; heme A from heme O: step 1/1.</text>
</comment>
<evidence type="ECO:0000313" key="13">
    <source>
        <dbReference type="Proteomes" id="UP000067625"/>
    </source>
</evidence>
<comment type="similarity">
    <text evidence="11">Belongs to the COX15/CtaA family. Type 1 subfamily.</text>
</comment>
<feature type="transmembrane region" description="Helical" evidence="11">
    <location>
        <begin position="62"/>
        <end position="80"/>
    </location>
</feature>
<dbReference type="OrthoDB" id="9816428at2"/>
<name>A0A0M4FVX1_9BACI</name>
<dbReference type="EMBL" id="CP012600">
    <property type="protein sequence ID" value="ALC80938.1"/>
    <property type="molecule type" value="Genomic_DNA"/>
</dbReference>
<feature type="transmembrane region" description="Helical" evidence="11">
    <location>
        <begin position="162"/>
        <end position="179"/>
    </location>
</feature>
<dbReference type="GO" id="GO:0046872">
    <property type="term" value="F:metal ion binding"/>
    <property type="evidence" value="ECO:0007669"/>
    <property type="project" value="UniProtKB-KW"/>
</dbReference>
<feature type="transmembrane region" description="Helical" evidence="11">
    <location>
        <begin position="211"/>
        <end position="230"/>
    </location>
</feature>
<keyword evidence="4 11" id="KW-0479">Metal-binding</keyword>
<accession>A0A0M4FVX1</accession>
<dbReference type="PANTHER" id="PTHR35457">
    <property type="entry name" value="HEME A SYNTHASE"/>
    <property type="match status" value="1"/>
</dbReference>
<dbReference type="HAMAP" id="MF_01664">
    <property type="entry name" value="HemeA_synth_type1"/>
    <property type="match status" value="1"/>
</dbReference>
<dbReference type="RefSeq" id="WP_053602689.1">
    <property type="nucleotide sequence ID" value="NZ_CP012600.1"/>
</dbReference>
<dbReference type="EC" id="1.17.99.9" evidence="11"/>
<dbReference type="PATRIC" id="fig|1441095.3.peg.1003"/>
<comment type="function">
    <text evidence="11">Catalyzes the conversion of heme O to heme A by two successive hydroxylations of the methyl group at C8. The first hydroxylation forms heme I, the second hydroxylation results in an unstable dihydroxymethyl group, which spontaneously dehydrates, resulting in the formyl group of heme A.</text>
</comment>
<feature type="transmembrane region" description="Helical" evidence="11">
    <location>
        <begin position="7"/>
        <end position="26"/>
    </location>
</feature>
<dbReference type="Pfam" id="PF02628">
    <property type="entry name" value="COX15-CtaA"/>
    <property type="match status" value="1"/>
</dbReference>
<keyword evidence="9 11" id="KW-0472">Membrane</keyword>
<feature type="binding site" description="axial binding residue" evidence="11">
    <location>
        <position position="275"/>
    </location>
    <ligand>
        <name>heme</name>
        <dbReference type="ChEBI" id="CHEBI:30413"/>
    </ligand>
    <ligandPart>
        <name>Fe</name>
        <dbReference type="ChEBI" id="CHEBI:18248"/>
    </ligandPart>
</feature>
<evidence type="ECO:0000256" key="3">
    <source>
        <dbReference type="ARBA" id="ARBA00022692"/>
    </source>
</evidence>
<organism evidence="12 13">
    <name type="scientific">Bacillus gobiensis</name>
    <dbReference type="NCBI Taxonomy" id="1441095"/>
    <lineage>
        <taxon>Bacteria</taxon>
        <taxon>Bacillati</taxon>
        <taxon>Bacillota</taxon>
        <taxon>Bacilli</taxon>
        <taxon>Bacillales</taxon>
        <taxon>Bacillaceae</taxon>
        <taxon>Bacillus</taxon>
    </lineage>
</organism>
<evidence type="ECO:0000313" key="12">
    <source>
        <dbReference type="EMBL" id="ALC80938.1"/>
    </source>
</evidence>
<dbReference type="GO" id="GO:0005886">
    <property type="term" value="C:plasma membrane"/>
    <property type="evidence" value="ECO:0007669"/>
    <property type="project" value="UniProtKB-SubCell"/>
</dbReference>
<proteinExistence type="inferred from homology"/>
<evidence type="ECO:0000256" key="7">
    <source>
        <dbReference type="ARBA" id="ARBA00023004"/>
    </source>
</evidence>
<keyword evidence="3 11" id="KW-0812">Transmembrane</keyword>
<reference evidence="12 13" key="2">
    <citation type="journal article" date="2016" name="Int. J. Syst. Evol. Microbiol.">
        <title>Bacillus gobiensis sp. nov., isolated from a soil sample.</title>
        <authorList>
            <person name="Liu B."/>
            <person name="Liu G.H."/>
            <person name="Cetin S."/>
            <person name="Schumann P."/>
            <person name="Pan Z.Z."/>
            <person name="Chen Q.Q."/>
        </authorList>
    </citation>
    <scope>NUCLEOTIDE SEQUENCE [LARGE SCALE GENOMIC DNA]</scope>
    <source>
        <strain evidence="12 13">FJAT-4402</strain>
    </source>
</reference>
<comment type="cofactor">
    <cofactor evidence="11">
        <name>heme b</name>
        <dbReference type="ChEBI" id="CHEBI:60344"/>
    </cofactor>
</comment>
<dbReference type="STRING" id="1441095.AM592_04555"/>
<keyword evidence="6 11" id="KW-0560">Oxidoreductase</keyword>
<evidence type="ECO:0000256" key="1">
    <source>
        <dbReference type="ARBA" id="ARBA00004141"/>
    </source>
</evidence>
<feature type="binding site" description="axial binding residue" evidence="11">
    <location>
        <position position="213"/>
    </location>
    <ligand>
        <name>heme</name>
        <dbReference type="ChEBI" id="CHEBI:30413"/>
    </ligand>
    <ligandPart>
        <name>Fe</name>
        <dbReference type="ChEBI" id="CHEBI:18248"/>
    </ligandPart>
</feature>
<dbReference type="AlphaFoldDB" id="A0A0M4FVX1"/>
<keyword evidence="10" id="KW-1015">Disulfide bond</keyword>
<dbReference type="GO" id="GO:0120547">
    <property type="term" value="F:heme A synthase activity"/>
    <property type="evidence" value="ECO:0007669"/>
    <property type="project" value="UniProtKB-EC"/>
</dbReference>
<keyword evidence="5 11" id="KW-1133">Transmembrane helix</keyword>
<feature type="transmembrane region" description="Helical" evidence="11">
    <location>
        <begin position="270"/>
        <end position="293"/>
    </location>
</feature>
<reference evidence="13" key="1">
    <citation type="submission" date="2015-08" db="EMBL/GenBank/DDBJ databases">
        <title>Genome sequencing project for genomic taxonomy and phylogenomics of Bacillus-like bacteria.</title>
        <authorList>
            <person name="Liu B."/>
            <person name="Wang J."/>
            <person name="Zhu Y."/>
            <person name="Liu G."/>
            <person name="Chen Q."/>
            <person name="Chen Z."/>
            <person name="Lan J."/>
            <person name="Che J."/>
            <person name="Ge C."/>
            <person name="Shi H."/>
            <person name="Pan Z."/>
            <person name="Liu X."/>
        </authorList>
    </citation>
    <scope>NUCLEOTIDE SEQUENCE [LARGE SCALE GENOMIC DNA]</scope>
    <source>
        <strain evidence="13">FJAT-4402</strain>
    </source>
</reference>
<evidence type="ECO:0000256" key="4">
    <source>
        <dbReference type="ARBA" id="ARBA00022723"/>
    </source>
</evidence>
<dbReference type="InterPro" id="IPR023755">
    <property type="entry name" value="HemeA_Synthase_type1"/>
</dbReference>
<feature type="transmembrane region" description="Helical" evidence="11">
    <location>
        <begin position="118"/>
        <end position="141"/>
    </location>
</feature>
<dbReference type="UniPathway" id="UPA00269">
    <property type="reaction ID" value="UER00713"/>
</dbReference>
<gene>
    <name evidence="11" type="primary">ctaA</name>
    <name evidence="12" type="ORF">AM592_04555</name>
</gene>
<keyword evidence="2 11" id="KW-1003">Cell membrane</keyword>
<dbReference type="Proteomes" id="UP000067625">
    <property type="component" value="Chromosome"/>
</dbReference>
<comment type="subunit">
    <text evidence="11">Interacts with CtaB.</text>
</comment>
<feature type="transmembrane region" description="Helical" evidence="11">
    <location>
        <begin position="92"/>
        <end position="112"/>
    </location>
</feature>
<evidence type="ECO:0000256" key="2">
    <source>
        <dbReference type="ARBA" id="ARBA00022475"/>
    </source>
</evidence>
<evidence type="ECO:0000256" key="8">
    <source>
        <dbReference type="ARBA" id="ARBA00023133"/>
    </source>
</evidence>
<evidence type="ECO:0000256" key="6">
    <source>
        <dbReference type="ARBA" id="ARBA00023002"/>
    </source>
</evidence>
<comment type="subcellular location">
    <subcellularLocation>
        <location evidence="11">Cell membrane</location>
        <topology evidence="11">Multi-pass membrane protein</topology>
    </subcellularLocation>
    <subcellularLocation>
        <location evidence="1">Membrane</location>
        <topology evidence="1">Multi-pass membrane protein</topology>
    </subcellularLocation>
</comment>
<sequence length="299" mass="32963">MNRALKSLGIFTTFVMLLVLIGGALVTKTGSGKGCGSEWPLCNGRFLPALNPESIIEWSHRMASGISIIVVLSLVIWTWIKLRHKRETKFLGITSIVFLFLQAALGALAVVFGSQPLIMALHFGISLVSFASVLLLTFLIFENDQTGSEQALSIGRLMKFHIIGITIYSYIVVYTGAYVRHTKSSLACPQVPFCSRANNGLPSQFNEWVQMGHRTVAVLLFVWILAAMIHAIKSYKRNSIMYWGWILAFILVCLQALSGALVVLTGMSLVFALAHGFIIACIFGVLCYFILLLTRPSNI</sequence>
<dbReference type="InterPro" id="IPR003780">
    <property type="entry name" value="COX15/CtaA_fam"/>
</dbReference>
<dbReference type="GO" id="GO:0006784">
    <property type="term" value="P:heme A biosynthetic process"/>
    <property type="evidence" value="ECO:0007669"/>
    <property type="project" value="UniProtKB-UniRule"/>
</dbReference>
<comment type="catalytic activity">
    <reaction evidence="11">
        <text>Fe(II)-heme o + 2 A + H2O = Fe(II)-heme a + 2 AH2</text>
        <dbReference type="Rhea" id="RHEA:63388"/>
        <dbReference type="ChEBI" id="CHEBI:13193"/>
        <dbReference type="ChEBI" id="CHEBI:15377"/>
        <dbReference type="ChEBI" id="CHEBI:17499"/>
        <dbReference type="ChEBI" id="CHEBI:60530"/>
        <dbReference type="ChEBI" id="CHEBI:61715"/>
        <dbReference type="EC" id="1.17.99.9"/>
    </reaction>
</comment>